<protein>
    <submittedName>
        <fullName evidence="1">Nitrogen fixation-related uncharacterized protein</fullName>
    </submittedName>
</protein>
<evidence type="ECO:0000313" key="2">
    <source>
        <dbReference type="Proteomes" id="UP001549204"/>
    </source>
</evidence>
<comment type="caution">
    <text evidence="1">The sequence shown here is derived from an EMBL/GenBank/DDBJ whole genome shotgun (WGS) entry which is preliminary data.</text>
</comment>
<dbReference type="Proteomes" id="UP001549204">
    <property type="component" value="Unassembled WGS sequence"/>
</dbReference>
<proteinExistence type="predicted"/>
<name>A0ABV2GUT8_9HYPH</name>
<evidence type="ECO:0000313" key="1">
    <source>
        <dbReference type="EMBL" id="MET3582064.1"/>
    </source>
</evidence>
<accession>A0ABV2GUT8</accession>
<reference evidence="1 2" key="1">
    <citation type="submission" date="2024-06" db="EMBL/GenBank/DDBJ databases">
        <title>Genomic Encyclopedia of Type Strains, Phase IV (KMG-IV): sequencing the most valuable type-strain genomes for metagenomic binning, comparative biology and taxonomic classification.</title>
        <authorList>
            <person name="Goeker M."/>
        </authorList>
    </citation>
    <scope>NUCLEOTIDE SEQUENCE [LARGE SCALE GENOMIC DNA]</scope>
    <source>
        <strain evidence="1 2">DSM 100022</strain>
    </source>
</reference>
<keyword evidence="2" id="KW-1185">Reference proteome</keyword>
<dbReference type="EMBL" id="JBEPMC010000010">
    <property type="protein sequence ID" value="MET3582064.1"/>
    <property type="molecule type" value="Genomic_DNA"/>
</dbReference>
<gene>
    <name evidence="1" type="ORF">ABID19_005122</name>
</gene>
<organism evidence="1 2">
    <name type="scientific">Mesorhizobium robiniae</name>
    <dbReference type="NCBI Taxonomy" id="559315"/>
    <lineage>
        <taxon>Bacteria</taxon>
        <taxon>Pseudomonadati</taxon>
        <taxon>Pseudomonadota</taxon>
        <taxon>Alphaproteobacteria</taxon>
        <taxon>Hyphomicrobiales</taxon>
        <taxon>Phyllobacteriaceae</taxon>
        <taxon>Mesorhizobium</taxon>
    </lineage>
</organism>
<sequence length="43" mass="4673">MPRLISLGVIVVAVLFIVWLWADQTGQTSVETQPAPHAIDQDG</sequence>
<dbReference type="RefSeq" id="WP_352929271.1">
    <property type="nucleotide sequence ID" value="NZ_JBEPMC010000010.1"/>
</dbReference>